<organism evidence="2">
    <name type="scientific">Zea mays</name>
    <name type="common">Maize</name>
    <dbReference type="NCBI Taxonomy" id="4577"/>
    <lineage>
        <taxon>Eukaryota</taxon>
        <taxon>Viridiplantae</taxon>
        <taxon>Streptophyta</taxon>
        <taxon>Embryophyta</taxon>
        <taxon>Tracheophyta</taxon>
        <taxon>Spermatophyta</taxon>
        <taxon>Magnoliopsida</taxon>
        <taxon>Liliopsida</taxon>
        <taxon>Poales</taxon>
        <taxon>Poaceae</taxon>
        <taxon>PACMAD clade</taxon>
        <taxon>Panicoideae</taxon>
        <taxon>Andropogonodae</taxon>
        <taxon>Andropogoneae</taxon>
        <taxon>Tripsacinae</taxon>
        <taxon>Zea</taxon>
    </lineage>
</organism>
<dbReference type="Gene3D" id="1.20.5.170">
    <property type="match status" value="1"/>
</dbReference>
<reference evidence="2" key="1">
    <citation type="submission" date="2015-12" db="EMBL/GenBank/DDBJ databases">
        <title>Update maize B73 reference genome by single molecule sequencing technologies.</title>
        <authorList>
            <consortium name="Maize Genome Sequencing Project"/>
            <person name="Ware D."/>
        </authorList>
    </citation>
    <scope>NUCLEOTIDE SEQUENCE [LARGE SCALE GENOMIC DNA]</scope>
    <source>
        <tissue evidence="2">Seedling</tissue>
    </source>
</reference>
<dbReference type="InterPro" id="IPR024750">
    <property type="entry name" value="Ca_ATPase_N_dom"/>
</dbReference>
<sequence>MAYLRNKSMEFLKRFEVPAKNPSEDAQRRWREAVGTLVKNRRRRFRMVPDLDKRSQVETERRNIQRR</sequence>
<accession>A0A1D6N1W9</accession>
<evidence type="ECO:0000313" key="2">
    <source>
        <dbReference type="EMBL" id="ONM34713.1"/>
    </source>
</evidence>
<proteinExistence type="predicted"/>
<gene>
    <name evidence="2" type="ORF">ZEAMMB73_Zm00001d042164</name>
</gene>
<dbReference type="GO" id="GO:0005516">
    <property type="term" value="F:calmodulin binding"/>
    <property type="evidence" value="ECO:0007669"/>
    <property type="project" value="InterPro"/>
</dbReference>
<evidence type="ECO:0000259" key="1">
    <source>
        <dbReference type="Pfam" id="PF12515"/>
    </source>
</evidence>
<name>A0A1D6N1W9_MAIZE</name>
<dbReference type="Pfam" id="PF12515">
    <property type="entry name" value="CaATP_NAI"/>
    <property type="match status" value="1"/>
</dbReference>
<dbReference type="ExpressionAtlas" id="A0A1D6N1W9">
    <property type="expression patterns" value="baseline"/>
</dbReference>
<protein>
    <submittedName>
        <fullName evidence="2">Calcium-transporting ATPase 2 plasma membrane-type</fullName>
    </submittedName>
</protein>
<feature type="domain" description="Calcium-transporting P-type ATPase N-terminal autoinhibitory" evidence="1">
    <location>
        <begin position="13"/>
        <end position="56"/>
    </location>
</feature>
<dbReference type="AlphaFoldDB" id="A0A1D6N1W9"/>
<dbReference type="EMBL" id="CM007649">
    <property type="protein sequence ID" value="ONM34713.1"/>
    <property type="molecule type" value="Genomic_DNA"/>
</dbReference>